<name>A0A8B6F4G5_MYTGA</name>
<dbReference type="OrthoDB" id="6135363at2759"/>
<dbReference type="Gene3D" id="3.30.160.60">
    <property type="entry name" value="Classic Zinc Finger"/>
    <property type="match status" value="1"/>
</dbReference>
<sequence length="564" mass="63919">MAFCTSTDINCEPCLYNSISVPGKGWCLSCEEGLCQSCVDSHKRRLATKNHKIIEKCHHVASIRHLMSQTCKNHNTILDRYCPFHDDPVCSLCILEKHTNCKGILSLDNVAKNVASSSSLFSLQQNIANLVKNLSQLNKVRTRSSKQLQSDKIVKYTSVRAMRKRLDKHLDTLEEKLLQELSSKAGTCETEINNSLSEIESKTKAAYAVQSNITLLKTMATDVQLFLAIRDIDTSVTTETNWLREFANQHNTDELNLDLNTKPMEDLLRTKSLGSVRIDRIPNHVPINHLNMKEAQIPREAMCNGIDQIQLYQKIHIQYHNEKLVEILFGCIISSNGDIILADGPSKKFTVFNEGGNHIKDIHLPGTPSDLTEISQGRIAVTYGNSKKMEIAEIKDYHYKTVISVRTVASCWGISCDNGQMAVKLLTERINLYDTNGLRIQQIKVEESCPHYINDITIAHRHIYYSYPYQNSVFCLGLDGTLIWKYESDFLQHPRGITTDGYGNVYVVGRHSKNLIVISKDGQNGRELLKCNITPWSVHFDKHYNKLLVRDSEGATVYKVAFRL</sequence>
<keyword evidence="2" id="KW-1185">Reference proteome</keyword>
<comment type="caution">
    <text evidence="1">The sequence shown here is derived from an EMBL/GenBank/DDBJ whole genome shotgun (WGS) entry which is preliminary data.</text>
</comment>
<organism evidence="1 2">
    <name type="scientific">Mytilus galloprovincialis</name>
    <name type="common">Mediterranean mussel</name>
    <dbReference type="NCBI Taxonomy" id="29158"/>
    <lineage>
        <taxon>Eukaryota</taxon>
        <taxon>Metazoa</taxon>
        <taxon>Spiralia</taxon>
        <taxon>Lophotrochozoa</taxon>
        <taxon>Mollusca</taxon>
        <taxon>Bivalvia</taxon>
        <taxon>Autobranchia</taxon>
        <taxon>Pteriomorphia</taxon>
        <taxon>Mytilida</taxon>
        <taxon>Mytiloidea</taxon>
        <taxon>Mytilidae</taxon>
        <taxon>Mytilinae</taxon>
        <taxon>Mytilus</taxon>
    </lineage>
</organism>
<dbReference type="Gene3D" id="2.120.10.30">
    <property type="entry name" value="TolB, C-terminal domain"/>
    <property type="match status" value="1"/>
</dbReference>
<dbReference type="Proteomes" id="UP000596742">
    <property type="component" value="Unassembled WGS sequence"/>
</dbReference>
<dbReference type="SUPFAM" id="SSF57845">
    <property type="entry name" value="B-box zinc-binding domain"/>
    <property type="match status" value="1"/>
</dbReference>
<reference evidence="1" key="1">
    <citation type="submission" date="2018-11" db="EMBL/GenBank/DDBJ databases">
        <authorList>
            <person name="Alioto T."/>
            <person name="Alioto T."/>
        </authorList>
    </citation>
    <scope>NUCLEOTIDE SEQUENCE</scope>
</reference>
<gene>
    <name evidence="1" type="ORF">MGAL_10B019293</name>
</gene>
<dbReference type="AlphaFoldDB" id="A0A8B6F4G5"/>
<protein>
    <recommendedName>
        <fullName evidence="3">B box-type domain-containing protein</fullName>
    </recommendedName>
</protein>
<dbReference type="GO" id="GO:0061630">
    <property type="term" value="F:ubiquitin protein ligase activity"/>
    <property type="evidence" value="ECO:0007669"/>
    <property type="project" value="TreeGrafter"/>
</dbReference>
<proteinExistence type="predicted"/>
<evidence type="ECO:0000313" key="2">
    <source>
        <dbReference type="Proteomes" id="UP000596742"/>
    </source>
</evidence>
<evidence type="ECO:0000313" key="1">
    <source>
        <dbReference type="EMBL" id="VDI44494.1"/>
    </source>
</evidence>
<dbReference type="SUPFAM" id="SSF101898">
    <property type="entry name" value="NHL repeat"/>
    <property type="match status" value="1"/>
</dbReference>
<dbReference type="InterPro" id="IPR047153">
    <property type="entry name" value="TRIM45/56/19-like"/>
</dbReference>
<evidence type="ECO:0008006" key="3">
    <source>
        <dbReference type="Google" id="ProtNLM"/>
    </source>
</evidence>
<dbReference type="PANTHER" id="PTHR25462:SF296">
    <property type="entry name" value="MEIOTIC P26, ISOFORM F"/>
    <property type="match status" value="1"/>
</dbReference>
<dbReference type="PANTHER" id="PTHR25462">
    <property type="entry name" value="BONUS, ISOFORM C-RELATED"/>
    <property type="match status" value="1"/>
</dbReference>
<dbReference type="InterPro" id="IPR011042">
    <property type="entry name" value="6-blade_b-propeller_TolB-like"/>
</dbReference>
<accession>A0A8B6F4G5</accession>
<dbReference type="EMBL" id="UYJE01006275">
    <property type="protein sequence ID" value="VDI44494.1"/>
    <property type="molecule type" value="Genomic_DNA"/>
</dbReference>